<gene>
    <name evidence="1" type="ORF">SDC9_200793</name>
</gene>
<proteinExistence type="predicted"/>
<dbReference type="EMBL" id="VSSQ01119940">
    <property type="protein sequence ID" value="MPN53129.1"/>
    <property type="molecule type" value="Genomic_DNA"/>
</dbReference>
<reference evidence="1" key="1">
    <citation type="submission" date="2019-08" db="EMBL/GenBank/DDBJ databases">
        <authorList>
            <person name="Kucharzyk K."/>
            <person name="Murdoch R.W."/>
            <person name="Higgins S."/>
            <person name="Loffler F."/>
        </authorList>
    </citation>
    <scope>NUCLEOTIDE SEQUENCE</scope>
</reference>
<evidence type="ECO:0000313" key="1">
    <source>
        <dbReference type="EMBL" id="MPN53129.1"/>
    </source>
</evidence>
<dbReference type="AlphaFoldDB" id="A0A645IRY1"/>
<protein>
    <submittedName>
        <fullName evidence="1">Uncharacterized protein</fullName>
    </submittedName>
</protein>
<name>A0A645IRY1_9ZZZZ</name>
<accession>A0A645IRY1</accession>
<comment type="caution">
    <text evidence="1">The sequence shown here is derived from an EMBL/GenBank/DDBJ whole genome shotgun (WGS) entry which is preliminary data.</text>
</comment>
<organism evidence="1">
    <name type="scientific">bioreactor metagenome</name>
    <dbReference type="NCBI Taxonomy" id="1076179"/>
    <lineage>
        <taxon>unclassified sequences</taxon>
        <taxon>metagenomes</taxon>
        <taxon>ecological metagenomes</taxon>
    </lineage>
</organism>
<sequence length="52" mass="5884">MESDAGMETEPSIIFAARRIAKQSVAIAYLYKYLLFKPTFAIFIVGKDNLKI</sequence>